<accession>A0A3E4E653</accession>
<dbReference type="AlphaFoldDB" id="A0A3E4E653"/>
<dbReference type="Proteomes" id="UP000260642">
    <property type="component" value="Unassembled WGS sequence"/>
</dbReference>
<dbReference type="InterPro" id="IPR001173">
    <property type="entry name" value="Glyco_trans_2-like"/>
</dbReference>
<dbReference type="RefSeq" id="WP_147324569.1">
    <property type="nucleotide sequence ID" value="NZ_QSOB01000020.1"/>
</dbReference>
<organism evidence="2 3">
    <name type="scientific">Agathobacter rectalis</name>
    <dbReference type="NCBI Taxonomy" id="39491"/>
    <lineage>
        <taxon>Bacteria</taxon>
        <taxon>Bacillati</taxon>
        <taxon>Bacillota</taxon>
        <taxon>Clostridia</taxon>
        <taxon>Lachnospirales</taxon>
        <taxon>Lachnospiraceae</taxon>
        <taxon>Agathobacter</taxon>
    </lineage>
</organism>
<sequence>MKTSVVMTTYNGERFLPEMLESLRNQTRKIDELLIFDDGSTDSTVCLIENYIDKYGLENWKIRQNEINLGWEKNFVQGLNQAKGDVIFPCDQDDIWHTDKIEKMTKAFEDNSDIWLLISGYHAFSENGGKMAIQQKVRTETNELISKVIFDEKYYQILRPGCTMAFRKELLPLFMINWKPGTPHDAVLWTIASLLRKLYLYDETFIEYRRHESNASRKISHGYKYKVNEIIRTKCINDWYIQSSYFNQKYEDDIQRCNIWCDYRYKLLVKKKFVYWVKLFKYRNIYLTRKKYIGDIVYYFKK</sequence>
<dbReference type="Gene3D" id="3.90.550.10">
    <property type="entry name" value="Spore Coat Polysaccharide Biosynthesis Protein SpsA, Chain A"/>
    <property type="match status" value="1"/>
</dbReference>
<evidence type="ECO:0000313" key="3">
    <source>
        <dbReference type="Proteomes" id="UP000260642"/>
    </source>
</evidence>
<protein>
    <submittedName>
        <fullName evidence="2">Glycosyltransferase</fullName>
    </submittedName>
</protein>
<name>A0A3E4E653_9FIRM</name>
<gene>
    <name evidence="2" type="ORF">DXD95_12215</name>
</gene>
<dbReference type="PANTHER" id="PTHR22916">
    <property type="entry name" value="GLYCOSYLTRANSFERASE"/>
    <property type="match status" value="1"/>
</dbReference>
<keyword evidence="2" id="KW-0808">Transferase</keyword>
<evidence type="ECO:0000313" key="2">
    <source>
        <dbReference type="EMBL" id="RGI66250.1"/>
    </source>
</evidence>
<feature type="domain" description="Glycosyltransferase 2-like" evidence="1">
    <location>
        <begin position="4"/>
        <end position="168"/>
    </location>
</feature>
<dbReference type="Pfam" id="PF00535">
    <property type="entry name" value="Glycos_transf_2"/>
    <property type="match status" value="1"/>
</dbReference>
<evidence type="ECO:0000259" key="1">
    <source>
        <dbReference type="Pfam" id="PF00535"/>
    </source>
</evidence>
<proteinExistence type="predicted"/>
<dbReference type="InterPro" id="IPR029044">
    <property type="entry name" value="Nucleotide-diphossugar_trans"/>
</dbReference>
<comment type="caution">
    <text evidence="2">The sequence shown here is derived from an EMBL/GenBank/DDBJ whole genome shotgun (WGS) entry which is preliminary data.</text>
</comment>
<dbReference type="GO" id="GO:0016758">
    <property type="term" value="F:hexosyltransferase activity"/>
    <property type="evidence" value="ECO:0007669"/>
    <property type="project" value="UniProtKB-ARBA"/>
</dbReference>
<dbReference type="EMBL" id="QSOB01000020">
    <property type="protein sequence ID" value="RGI66250.1"/>
    <property type="molecule type" value="Genomic_DNA"/>
</dbReference>
<reference evidence="2 3" key="1">
    <citation type="submission" date="2018-08" db="EMBL/GenBank/DDBJ databases">
        <title>A genome reference for cultivated species of the human gut microbiota.</title>
        <authorList>
            <person name="Zou Y."/>
            <person name="Xue W."/>
            <person name="Luo G."/>
        </authorList>
    </citation>
    <scope>NUCLEOTIDE SEQUENCE [LARGE SCALE GENOMIC DNA]</scope>
    <source>
        <strain evidence="2 3">TM10-3</strain>
    </source>
</reference>
<dbReference type="SUPFAM" id="SSF53448">
    <property type="entry name" value="Nucleotide-diphospho-sugar transferases"/>
    <property type="match status" value="1"/>
</dbReference>
<dbReference type="PANTHER" id="PTHR22916:SF3">
    <property type="entry name" value="UDP-GLCNAC:BETAGAL BETA-1,3-N-ACETYLGLUCOSAMINYLTRANSFERASE-LIKE PROTEIN 1"/>
    <property type="match status" value="1"/>
</dbReference>